<dbReference type="Proteomes" id="UP000243719">
    <property type="component" value="Unassembled WGS sequence"/>
</dbReference>
<dbReference type="PANTHER" id="PTHR22916">
    <property type="entry name" value="GLYCOSYLTRANSFERASE"/>
    <property type="match status" value="1"/>
</dbReference>
<dbReference type="InterPro" id="IPR001173">
    <property type="entry name" value="Glyco_trans_2-like"/>
</dbReference>
<dbReference type="PANTHER" id="PTHR22916:SF3">
    <property type="entry name" value="UDP-GLCNAC:BETAGAL BETA-1,3-N-ACETYLGLUCOSAMINYLTRANSFERASE-LIKE PROTEIN 1"/>
    <property type="match status" value="1"/>
</dbReference>
<evidence type="ECO:0000313" key="3">
    <source>
        <dbReference type="Proteomes" id="UP000243719"/>
    </source>
</evidence>
<dbReference type="CDD" id="cd00761">
    <property type="entry name" value="Glyco_tranf_GTA_type"/>
    <property type="match status" value="1"/>
</dbReference>
<dbReference type="InterPro" id="IPR029044">
    <property type="entry name" value="Nucleotide-diphossugar_trans"/>
</dbReference>
<name>A0A1H2PPB7_9BURK</name>
<dbReference type="RefSeq" id="WP_091907821.1">
    <property type="nucleotide sequence ID" value="NZ_FNLO01000005.1"/>
</dbReference>
<dbReference type="OrthoDB" id="9802649at2"/>
<gene>
    <name evidence="2" type="ORF">SAMN05216551_105225</name>
</gene>
<dbReference type="Gene3D" id="3.90.550.10">
    <property type="entry name" value="Spore Coat Polysaccharide Biosynthesis Protein SpsA, Chain A"/>
    <property type="match status" value="1"/>
</dbReference>
<dbReference type="GO" id="GO:0016758">
    <property type="term" value="F:hexosyltransferase activity"/>
    <property type="evidence" value="ECO:0007669"/>
    <property type="project" value="UniProtKB-ARBA"/>
</dbReference>
<protein>
    <submittedName>
        <fullName evidence="2">Glycosyl transferase family 2</fullName>
    </submittedName>
</protein>
<dbReference type="SUPFAM" id="SSF53448">
    <property type="entry name" value="Nucleotide-diphospho-sugar transferases"/>
    <property type="match status" value="1"/>
</dbReference>
<organism evidence="2 3">
    <name type="scientific">Chitinasiproducens palmae</name>
    <dbReference type="NCBI Taxonomy" id="1770053"/>
    <lineage>
        <taxon>Bacteria</taxon>
        <taxon>Pseudomonadati</taxon>
        <taxon>Pseudomonadota</taxon>
        <taxon>Betaproteobacteria</taxon>
        <taxon>Burkholderiales</taxon>
        <taxon>Burkholderiaceae</taxon>
        <taxon>Chitinasiproducens</taxon>
    </lineage>
</organism>
<keyword evidence="2" id="KW-0808">Transferase</keyword>
<proteinExistence type="predicted"/>
<reference evidence="3" key="1">
    <citation type="submission" date="2016-09" db="EMBL/GenBank/DDBJ databases">
        <authorList>
            <person name="Varghese N."/>
            <person name="Submissions S."/>
        </authorList>
    </citation>
    <scope>NUCLEOTIDE SEQUENCE [LARGE SCALE GENOMIC DNA]</scope>
    <source>
        <strain evidence="3">JS23</strain>
    </source>
</reference>
<keyword evidence="3" id="KW-1185">Reference proteome</keyword>
<sequence length="321" mass="36266">MTEAVTFVIPTYNSSLFIRRTIDACIVAADHAGASAEFVLVDDVSPDLPRLRLIVDRYVERQIRVRLIEKAAKTNAAHSRNMGIDAALGNYIFMVDSDDLLLPDYVGRRISMMRESRHAAVIFGDFCNVREGGEPERSSVTDYLEDMSPVNYLFGKGGDIRSSTISFPKSLAPLARFDENQKKHQDWGFLINNRKRGIKFKFDKVPGVLIEIGRPGQMSAQMNLEASQYFMDHCLSGESRAGRRIFFILHVRKALAQGDLPALRFFVNELRNDRPTLFLNACVRALSIAPSRPQWAWRASGQAAKGLYVIAKRILRRTRNP</sequence>
<dbReference type="EMBL" id="FNLO01000005">
    <property type="protein sequence ID" value="SDV48606.1"/>
    <property type="molecule type" value="Genomic_DNA"/>
</dbReference>
<feature type="domain" description="Glycosyltransferase 2-like" evidence="1">
    <location>
        <begin position="7"/>
        <end position="124"/>
    </location>
</feature>
<evidence type="ECO:0000313" key="2">
    <source>
        <dbReference type="EMBL" id="SDV48606.1"/>
    </source>
</evidence>
<dbReference type="Pfam" id="PF00535">
    <property type="entry name" value="Glycos_transf_2"/>
    <property type="match status" value="1"/>
</dbReference>
<dbReference type="AlphaFoldDB" id="A0A1H2PPB7"/>
<dbReference type="STRING" id="1770053.SAMN05216551_105225"/>
<accession>A0A1H2PPB7</accession>
<evidence type="ECO:0000259" key="1">
    <source>
        <dbReference type="Pfam" id="PF00535"/>
    </source>
</evidence>